<dbReference type="GO" id="GO:0005886">
    <property type="term" value="C:plasma membrane"/>
    <property type="evidence" value="ECO:0007669"/>
    <property type="project" value="UniProtKB-SubCell"/>
</dbReference>
<dbReference type="RefSeq" id="WP_090260549.1">
    <property type="nucleotide sequence ID" value="NZ_FNDS01000001.1"/>
</dbReference>
<evidence type="ECO:0000256" key="9">
    <source>
        <dbReference type="ARBA" id="ARBA00061532"/>
    </source>
</evidence>
<evidence type="ECO:0000256" key="8">
    <source>
        <dbReference type="ARBA" id="ARBA00060041"/>
    </source>
</evidence>
<evidence type="ECO:0000313" key="12">
    <source>
        <dbReference type="Proteomes" id="UP000199636"/>
    </source>
</evidence>
<comment type="function">
    <text evidence="8">Involved in peptidoglycan biosynthesis. Transports lipid-linked peptidoglycan precursors from the inner to the outer leaflet of the cytoplasmic membrane.</text>
</comment>
<feature type="transmembrane region" description="Helical" evidence="10">
    <location>
        <begin position="333"/>
        <end position="355"/>
    </location>
</feature>
<dbReference type="OrthoDB" id="6037421at2"/>
<protein>
    <submittedName>
        <fullName evidence="11">Murein biosynthesis integral membrane protein MurJ</fullName>
    </submittedName>
</protein>
<evidence type="ECO:0000256" key="10">
    <source>
        <dbReference type="SAM" id="Phobius"/>
    </source>
</evidence>
<evidence type="ECO:0000256" key="3">
    <source>
        <dbReference type="ARBA" id="ARBA00022692"/>
    </source>
</evidence>
<dbReference type="EMBL" id="FNDS01000001">
    <property type="protein sequence ID" value="SDH43514.1"/>
    <property type="molecule type" value="Genomic_DNA"/>
</dbReference>
<accession>A0A1G8CDJ4</accession>
<dbReference type="STRING" id="428992.SAMN05216272_101528"/>
<gene>
    <name evidence="11" type="ORF">SAMN05216272_101528</name>
</gene>
<feature type="transmembrane region" description="Helical" evidence="10">
    <location>
        <begin position="149"/>
        <end position="168"/>
    </location>
</feature>
<keyword evidence="4" id="KW-0133">Cell shape</keyword>
<name>A0A1G8CDJ4_9PSED</name>
<evidence type="ECO:0000256" key="5">
    <source>
        <dbReference type="ARBA" id="ARBA00022984"/>
    </source>
</evidence>
<evidence type="ECO:0000256" key="7">
    <source>
        <dbReference type="ARBA" id="ARBA00023136"/>
    </source>
</evidence>
<sequence length="471" mass="49520">MLGAASWLTLASLLGLGLGFAREWLLVGAWGAGGQSDAFLVALFLPEAVRISLAGGLLSAAALPLYLERDEQQRPGWLAAVLPQLTGLALLASLALLLLAPWLVHVLGPGLSAQGSLLAGDSLRLLAWCLPGLVLHALLCIPLQARERFVLAGTGSLLFNLPPVLFLATQGNHSSPSGLALAFIGGSLLMPAALLPSLWQQGWRPWHLSRSTRELRQLANRLGPLLASNAASQGLALLERLVASLLGEGVVTWVNFARKLMNLPLVTLMSLNQVLLGLMSGRADHERLGLLRRGLDTANLLALPAGIGLIGAAPALVALLLPQQPAGGPLPLLLAGFSLSLVFGCGNAMLARYAYAAGDTRQPLYCELLGSTLNALLLAALPPLFGLLGIPLAALAGVIATGLLLMRRLDLLGRLPWVRQWSIDCVLLVLAGGLLFPLPGPWLQLLSSSLAGATVLLALALWYRPWRAARP</sequence>
<evidence type="ECO:0000256" key="2">
    <source>
        <dbReference type="ARBA" id="ARBA00022475"/>
    </source>
</evidence>
<proteinExistence type="inferred from homology"/>
<dbReference type="PRINTS" id="PR01806">
    <property type="entry name" value="VIRFACTRMVIN"/>
</dbReference>
<dbReference type="GO" id="GO:0008360">
    <property type="term" value="P:regulation of cell shape"/>
    <property type="evidence" value="ECO:0007669"/>
    <property type="project" value="UniProtKB-KW"/>
</dbReference>
<dbReference type="GO" id="GO:0009252">
    <property type="term" value="P:peptidoglycan biosynthetic process"/>
    <property type="evidence" value="ECO:0007669"/>
    <property type="project" value="UniProtKB-KW"/>
</dbReference>
<dbReference type="PANTHER" id="PTHR43486:SF1">
    <property type="entry name" value="LIPID II FLIPPASE MURJ-RELATED"/>
    <property type="match status" value="1"/>
</dbReference>
<feature type="transmembrane region" description="Helical" evidence="10">
    <location>
        <begin position="48"/>
        <end position="67"/>
    </location>
</feature>
<feature type="transmembrane region" description="Helical" evidence="10">
    <location>
        <begin position="180"/>
        <end position="199"/>
    </location>
</feature>
<dbReference type="Proteomes" id="UP000199636">
    <property type="component" value="Unassembled WGS sequence"/>
</dbReference>
<evidence type="ECO:0000313" key="11">
    <source>
        <dbReference type="EMBL" id="SDH43514.1"/>
    </source>
</evidence>
<dbReference type="Pfam" id="PF03023">
    <property type="entry name" value="MurJ"/>
    <property type="match status" value="1"/>
</dbReference>
<feature type="transmembrane region" description="Helical" evidence="10">
    <location>
        <begin position="79"/>
        <end position="103"/>
    </location>
</feature>
<evidence type="ECO:0000256" key="6">
    <source>
        <dbReference type="ARBA" id="ARBA00022989"/>
    </source>
</evidence>
<feature type="transmembrane region" description="Helical" evidence="10">
    <location>
        <begin position="123"/>
        <end position="142"/>
    </location>
</feature>
<organism evidence="11 12">
    <name type="scientific">Pseudomonas panipatensis</name>
    <dbReference type="NCBI Taxonomy" id="428992"/>
    <lineage>
        <taxon>Bacteria</taxon>
        <taxon>Pseudomonadati</taxon>
        <taxon>Pseudomonadota</taxon>
        <taxon>Gammaproteobacteria</taxon>
        <taxon>Pseudomonadales</taxon>
        <taxon>Pseudomonadaceae</taxon>
        <taxon>Pseudomonas</taxon>
    </lineage>
</organism>
<keyword evidence="12" id="KW-1185">Reference proteome</keyword>
<keyword evidence="7 10" id="KW-0472">Membrane</keyword>
<keyword evidence="5" id="KW-0573">Peptidoglycan synthesis</keyword>
<feature type="transmembrane region" description="Helical" evidence="10">
    <location>
        <begin position="301"/>
        <end position="321"/>
    </location>
</feature>
<feature type="transmembrane region" description="Helical" evidence="10">
    <location>
        <begin position="375"/>
        <end position="405"/>
    </location>
</feature>
<dbReference type="InterPro" id="IPR004268">
    <property type="entry name" value="MurJ"/>
</dbReference>
<evidence type="ECO:0000256" key="4">
    <source>
        <dbReference type="ARBA" id="ARBA00022960"/>
    </source>
</evidence>
<keyword evidence="2" id="KW-1003">Cell membrane</keyword>
<keyword evidence="3 10" id="KW-0812">Transmembrane</keyword>
<reference evidence="12" key="1">
    <citation type="submission" date="2016-10" db="EMBL/GenBank/DDBJ databases">
        <authorList>
            <person name="Varghese N."/>
            <person name="Submissions S."/>
        </authorList>
    </citation>
    <scope>NUCLEOTIDE SEQUENCE [LARGE SCALE GENOMIC DNA]</scope>
    <source>
        <strain evidence="12">CCM 7469</strain>
    </source>
</reference>
<dbReference type="PANTHER" id="PTHR43486">
    <property type="entry name" value="LIPID II FLIPPASE MURJ-RELATED"/>
    <property type="match status" value="1"/>
</dbReference>
<comment type="subcellular location">
    <subcellularLocation>
        <location evidence="1">Cell membrane</location>
        <topology evidence="1">Multi-pass membrane protein</topology>
    </subcellularLocation>
</comment>
<feature type="transmembrane region" description="Helical" evidence="10">
    <location>
        <begin position="442"/>
        <end position="463"/>
    </location>
</feature>
<comment type="similarity">
    <text evidence="9">Belongs to the MurJ/MviN family.</text>
</comment>
<dbReference type="AlphaFoldDB" id="A0A1G8CDJ4"/>
<keyword evidence="6 10" id="KW-1133">Transmembrane helix</keyword>
<evidence type="ECO:0000256" key="1">
    <source>
        <dbReference type="ARBA" id="ARBA00004651"/>
    </source>
</evidence>